<dbReference type="GO" id="GO:0005604">
    <property type="term" value="C:basement membrane"/>
    <property type="evidence" value="ECO:0007669"/>
    <property type="project" value="UniProtKB-SubCell"/>
</dbReference>
<keyword evidence="8" id="KW-0325">Glycoprotein</keyword>
<dbReference type="PROSITE" id="PS50027">
    <property type="entry name" value="EGF_LAM_2"/>
    <property type="match status" value="2"/>
</dbReference>
<accession>A0A0B1SZD6</accession>
<evidence type="ECO:0000256" key="7">
    <source>
        <dbReference type="ARBA" id="ARBA00023157"/>
    </source>
</evidence>
<feature type="domain" description="Laminin EGF-like" evidence="11">
    <location>
        <begin position="300"/>
        <end position="345"/>
    </location>
</feature>
<dbReference type="PRINTS" id="PR00011">
    <property type="entry name" value="EGFLAMININ"/>
</dbReference>
<evidence type="ECO:0000313" key="12">
    <source>
        <dbReference type="EMBL" id="KHJ90354.1"/>
    </source>
</evidence>
<dbReference type="GO" id="GO:0009888">
    <property type="term" value="P:tissue development"/>
    <property type="evidence" value="ECO:0007669"/>
    <property type="project" value="TreeGrafter"/>
</dbReference>
<comment type="caution">
    <text evidence="10">Lacks conserved residue(s) required for the propagation of feature annotation.</text>
</comment>
<comment type="subcellular location">
    <subcellularLocation>
        <location evidence="1">Secreted</location>
        <location evidence="1">Extracellular space</location>
        <location evidence="1">Extracellular matrix</location>
        <location evidence="1">Basement membrane</location>
    </subcellularLocation>
</comment>
<feature type="disulfide bond" evidence="10">
    <location>
        <begin position="302"/>
        <end position="319"/>
    </location>
</feature>
<feature type="domain" description="Laminin EGF-like" evidence="11">
    <location>
        <begin position="346"/>
        <end position="390"/>
    </location>
</feature>
<reference evidence="12 13" key="1">
    <citation type="submission" date="2014-03" db="EMBL/GenBank/DDBJ databases">
        <title>Draft genome of the hookworm Oesophagostomum dentatum.</title>
        <authorList>
            <person name="Mitreva M."/>
        </authorList>
    </citation>
    <scope>NUCLEOTIDE SEQUENCE [LARGE SCALE GENOMIC DNA]</scope>
    <source>
        <strain evidence="12 13">OD-Hann</strain>
    </source>
</reference>
<keyword evidence="6" id="KW-0084">Basement membrane</keyword>
<evidence type="ECO:0000256" key="9">
    <source>
        <dbReference type="ARBA" id="ARBA00023292"/>
    </source>
</evidence>
<keyword evidence="13" id="KW-1185">Reference proteome</keyword>
<dbReference type="InterPro" id="IPR050440">
    <property type="entry name" value="Laminin/Netrin_ECM"/>
</dbReference>
<dbReference type="Proteomes" id="UP000053660">
    <property type="component" value="Unassembled WGS sequence"/>
</dbReference>
<keyword evidence="2" id="KW-0964">Secreted</keyword>
<dbReference type="EMBL" id="KN553120">
    <property type="protein sequence ID" value="KHJ90354.1"/>
    <property type="molecule type" value="Genomic_DNA"/>
</dbReference>
<evidence type="ECO:0000256" key="1">
    <source>
        <dbReference type="ARBA" id="ARBA00004302"/>
    </source>
</evidence>
<dbReference type="PANTHER" id="PTHR10574:SF444">
    <property type="entry name" value="BASEMENT MEMBRANE-SPECIFIC HEPARAN SULFATE PROTEOGLYCAN CORE PROTEIN"/>
    <property type="match status" value="1"/>
</dbReference>
<feature type="disulfide bond" evidence="10">
    <location>
        <begin position="300"/>
        <end position="312"/>
    </location>
</feature>
<dbReference type="InterPro" id="IPR002049">
    <property type="entry name" value="LE_dom"/>
</dbReference>
<evidence type="ECO:0000256" key="4">
    <source>
        <dbReference type="ARBA" id="ARBA00022729"/>
    </source>
</evidence>
<keyword evidence="3" id="KW-0272">Extracellular matrix</keyword>
<evidence type="ECO:0000256" key="5">
    <source>
        <dbReference type="ARBA" id="ARBA00022737"/>
    </source>
</evidence>
<sequence>PAFFCGKWRKSWTFSRTFCREVVTHNGEVATIPLKKGTATVQLHVPPMTQFGVAAVNLIAKNRWTDEYLQQVPVCVRKDGKCVPQQHPPAANSIATEAEAGANQENAISGDKLPFPIAHPKDVTVVPLDESQGTLEMTGVVPGRGHYMFLVQYFNPDNTPVDVGVLLQNDHYYEESEAYLLEFYAVLPLAYCPSVSGCRALIRDKERPEVIQFWMEDKYIATLYHNNTQKGPVFIDSIIAVPFHSFNKNLMTPQPIDISNEFIQQCSGDNYQNDPENVTDFCRDKIFSLTTDFNAAALSCDCIARGSESFCCDEYGGQCKCKPNIIGRRCERCAPGYYNYPECIKCKCSVGQQCDEHTGQCFCPPHVEGTSCDKCVSYAFGYDPLIGCQKVSITIAIL</sequence>
<evidence type="ECO:0000313" key="13">
    <source>
        <dbReference type="Proteomes" id="UP000053660"/>
    </source>
</evidence>
<evidence type="ECO:0000256" key="2">
    <source>
        <dbReference type="ARBA" id="ARBA00022525"/>
    </source>
</evidence>
<evidence type="ECO:0000256" key="8">
    <source>
        <dbReference type="ARBA" id="ARBA00023180"/>
    </source>
</evidence>
<dbReference type="CDD" id="cd00055">
    <property type="entry name" value="EGF_Lam"/>
    <property type="match status" value="2"/>
</dbReference>
<dbReference type="PROSITE" id="PS01248">
    <property type="entry name" value="EGF_LAM_1"/>
    <property type="match status" value="1"/>
</dbReference>
<feature type="disulfide bond" evidence="10">
    <location>
        <begin position="321"/>
        <end position="330"/>
    </location>
</feature>
<dbReference type="Pfam" id="PF00053">
    <property type="entry name" value="EGF_laminin"/>
    <property type="match status" value="1"/>
</dbReference>
<dbReference type="AlphaFoldDB" id="A0A0B1SZD6"/>
<feature type="non-terminal residue" evidence="12">
    <location>
        <position position="1"/>
    </location>
</feature>
<protein>
    <submittedName>
        <fullName evidence="12">Laminin EGF-like protein</fullName>
    </submittedName>
</protein>
<evidence type="ECO:0000256" key="6">
    <source>
        <dbReference type="ARBA" id="ARBA00022869"/>
    </source>
</evidence>
<feature type="disulfide bond" evidence="10">
    <location>
        <begin position="363"/>
        <end position="372"/>
    </location>
</feature>
<dbReference type="SMART" id="SM00180">
    <property type="entry name" value="EGF_Lam"/>
    <property type="match status" value="2"/>
</dbReference>
<dbReference type="FunFam" id="2.10.25.10:FF:000189">
    <property type="entry name" value="Laminin subunit alpha 2"/>
    <property type="match status" value="1"/>
</dbReference>
<dbReference type="OrthoDB" id="10011303at2759"/>
<keyword evidence="9 10" id="KW-0424">Laminin EGF-like domain</keyword>
<dbReference type="FunFam" id="2.10.25.10:FF:000083">
    <property type="entry name" value="Laminin subunit alpha"/>
    <property type="match status" value="1"/>
</dbReference>
<keyword evidence="4" id="KW-0732">Signal</keyword>
<dbReference type="GO" id="GO:0009887">
    <property type="term" value="P:animal organ morphogenesis"/>
    <property type="evidence" value="ECO:0007669"/>
    <property type="project" value="TreeGrafter"/>
</dbReference>
<evidence type="ECO:0000256" key="10">
    <source>
        <dbReference type="PROSITE-ProRule" id="PRU00460"/>
    </source>
</evidence>
<evidence type="ECO:0000256" key="3">
    <source>
        <dbReference type="ARBA" id="ARBA00022530"/>
    </source>
</evidence>
<proteinExistence type="predicted"/>
<organism evidence="12 13">
    <name type="scientific">Oesophagostomum dentatum</name>
    <name type="common">Nodular worm</name>
    <dbReference type="NCBI Taxonomy" id="61180"/>
    <lineage>
        <taxon>Eukaryota</taxon>
        <taxon>Metazoa</taxon>
        <taxon>Ecdysozoa</taxon>
        <taxon>Nematoda</taxon>
        <taxon>Chromadorea</taxon>
        <taxon>Rhabditida</taxon>
        <taxon>Rhabditina</taxon>
        <taxon>Rhabditomorpha</taxon>
        <taxon>Strongyloidea</taxon>
        <taxon>Strongylidae</taxon>
        <taxon>Oesophagostomum</taxon>
    </lineage>
</organism>
<keyword evidence="5" id="KW-0677">Repeat</keyword>
<dbReference type="PANTHER" id="PTHR10574">
    <property type="entry name" value="NETRIN/LAMININ-RELATED"/>
    <property type="match status" value="1"/>
</dbReference>
<dbReference type="Gene3D" id="2.10.25.10">
    <property type="entry name" value="Laminin"/>
    <property type="match status" value="2"/>
</dbReference>
<evidence type="ECO:0000259" key="11">
    <source>
        <dbReference type="PROSITE" id="PS50027"/>
    </source>
</evidence>
<gene>
    <name evidence="12" type="ORF">OESDEN_09804</name>
</gene>
<name>A0A0B1SZD6_OESDE</name>
<dbReference type="SUPFAM" id="SSF57196">
    <property type="entry name" value="EGF/Laminin"/>
    <property type="match status" value="2"/>
</dbReference>
<keyword evidence="7 10" id="KW-1015">Disulfide bond</keyword>